<feature type="active site" evidence="9">
    <location>
        <position position="204"/>
    </location>
</feature>
<dbReference type="InterPro" id="IPR002104">
    <property type="entry name" value="Integrase_catalytic"/>
</dbReference>
<dbReference type="EMBL" id="BJZO01000052">
    <property type="protein sequence ID" value="GEO81894.1"/>
    <property type="molecule type" value="Genomic_DNA"/>
</dbReference>
<dbReference type="AlphaFoldDB" id="A0A512H8W2"/>
<keyword evidence="7 9" id="KW-0233">DNA recombination</keyword>
<comment type="subcellular location">
    <subcellularLocation>
        <location evidence="1 9">Cytoplasm</location>
    </subcellularLocation>
</comment>
<evidence type="ECO:0000256" key="5">
    <source>
        <dbReference type="ARBA" id="ARBA00022908"/>
    </source>
</evidence>
<dbReference type="Pfam" id="PF02899">
    <property type="entry name" value="Phage_int_SAM_1"/>
    <property type="match status" value="1"/>
</dbReference>
<comment type="similarity">
    <text evidence="9">Belongs to the 'phage' integrase family. XerC subfamily.</text>
</comment>
<dbReference type="CDD" id="cd00798">
    <property type="entry name" value="INT_XerDC_C"/>
    <property type="match status" value="1"/>
</dbReference>
<evidence type="ECO:0000256" key="9">
    <source>
        <dbReference type="HAMAP-Rule" id="MF_01808"/>
    </source>
</evidence>
<name>A0A512H8W2_9PROT</name>
<dbReference type="InterPro" id="IPR011010">
    <property type="entry name" value="DNA_brk_join_enz"/>
</dbReference>
<evidence type="ECO:0000313" key="14">
    <source>
        <dbReference type="Proteomes" id="UP000321567"/>
    </source>
</evidence>
<dbReference type="Pfam" id="PF00589">
    <property type="entry name" value="Phage_integrase"/>
    <property type="match status" value="1"/>
</dbReference>
<dbReference type="Gene3D" id="1.10.150.130">
    <property type="match status" value="1"/>
</dbReference>
<dbReference type="InterPro" id="IPR050090">
    <property type="entry name" value="Tyrosine_recombinase_XerCD"/>
</dbReference>
<dbReference type="NCBIfam" id="NF001399">
    <property type="entry name" value="PRK00283.1"/>
    <property type="match status" value="1"/>
</dbReference>
<dbReference type="SUPFAM" id="SSF56349">
    <property type="entry name" value="DNA breaking-rejoining enzymes"/>
    <property type="match status" value="1"/>
</dbReference>
<protein>
    <recommendedName>
        <fullName evidence="9">Tyrosine recombinase XerC</fullName>
    </recommendedName>
</protein>
<evidence type="ECO:0000256" key="8">
    <source>
        <dbReference type="ARBA" id="ARBA00023306"/>
    </source>
</evidence>
<dbReference type="HAMAP" id="MF_01808">
    <property type="entry name" value="Recomb_XerC_XerD"/>
    <property type="match status" value="1"/>
</dbReference>
<evidence type="ECO:0000313" key="13">
    <source>
        <dbReference type="EMBL" id="GEO81894.1"/>
    </source>
</evidence>
<keyword evidence="4 9" id="KW-0159">Chromosome partition</keyword>
<dbReference type="PANTHER" id="PTHR30349:SF90">
    <property type="entry name" value="TYROSINE RECOMBINASE XERD"/>
    <property type="match status" value="1"/>
</dbReference>
<keyword evidence="2 9" id="KW-0963">Cytoplasm</keyword>
<evidence type="ECO:0000259" key="12">
    <source>
        <dbReference type="PROSITE" id="PS51900"/>
    </source>
</evidence>
<dbReference type="InterPro" id="IPR044068">
    <property type="entry name" value="CB"/>
</dbReference>
<evidence type="ECO:0000256" key="7">
    <source>
        <dbReference type="ARBA" id="ARBA00023172"/>
    </source>
</evidence>
<keyword evidence="3 9" id="KW-0132">Cell division</keyword>
<feature type="active site" evidence="9">
    <location>
        <position position="282"/>
    </location>
</feature>
<organism evidence="13 14">
    <name type="scientific">Pararhodospirillum oryzae</name>
    <dbReference type="NCBI Taxonomy" id="478448"/>
    <lineage>
        <taxon>Bacteria</taxon>
        <taxon>Pseudomonadati</taxon>
        <taxon>Pseudomonadota</taxon>
        <taxon>Alphaproteobacteria</taxon>
        <taxon>Rhodospirillales</taxon>
        <taxon>Rhodospirillaceae</taxon>
        <taxon>Pararhodospirillum</taxon>
    </lineage>
</organism>
<dbReference type="GO" id="GO:0051301">
    <property type="term" value="P:cell division"/>
    <property type="evidence" value="ECO:0007669"/>
    <property type="project" value="UniProtKB-KW"/>
</dbReference>
<feature type="domain" description="Tyr recombinase" evidence="11">
    <location>
        <begin position="139"/>
        <end position="330"/>
    </location>
</feature>
<feature type="region of interest" description="Disordered" evidence="10">
    <location>
        <begin position="1"/>
        <end position="35"/>
    </location>
</feature>
<evidence type="ECO:0000256" key="3">
    <source>
        <dbReference type="ARBA" id="ARBA00022618"/>
    </source>
</evidence>
<keyword evidence="8 9" id="KW-0131">Cell cycle</keyword>
<feature type="active site" description="O-(3'-phospho-DNA)-tyrosine intermediate" evidence="9">
    <location>
        <position position="317"/>
    </location>
</feature>
<accession>A0A512H8W2</accession>
<dbReference type="GO" id="GO:0009037">
    <property type="term" value="F:tyrosine-based site-specific recombinase activity"/>
    <property type="evidence" value="ECO:0007669"/>
    <property type="project" value="UniProtKB-UniRule"/>
</dbReference>
<dbReference type="RefSeq" id="WP_147163913.1">
    <property type="nucleotide sequence ID" value="NZ_BJZO01000052.1"/>
</dbReference>
<reference evidence="13 14" key="1">
    <citation type="submission" date="2019-07" db="EMBL/GenBank/DDBJ databases">
        <title>Whole genome shotgun sequence of Rhodospirillum oryzae NBRC 107573.</title>
        <authorList>
            <person name="Hosoyama A."/>
            <person name="Uohara A."/>
            <person name="Ohji S."/>
            <person name="Ichikawa N."/>
        </authorList>
    </citation>
    <scope>NUCLEOTIDE SEQUENCE [LARGE SCALE GENOMIC DNA]</scope>
    <source>
        <strain evidence="13 14">NBRC 107573</strain>
    </source>
</reference>
<evidence type="ECO:0000256" key="1">
    <source>
        <dbReference type="ARBA" id="ARBA00004496"/>
    </source>
</evidence>
<comment type="caution">
    <text evidence="13">The sequence shown here is derived from an EMBL/GenBank/DDBJ whole genome shotgun (WGS) entry which is preliminary data.</text>
</comment>
<dbReference type="GO" id="GO:0003677">
    <property type="term" value="F:DNA binding"/>
    <property type="evidence" value="ECO:0007669"/>
    <property type="project" value="UniProtKB-UniRule"/>
</dbReference>
<dbReference type="Proteomes" id="UP000321567">
    <property type="component" value="Unassembled WGS sequence"/>
</dbReference>
<evidence type="ECO:0000259" key="11">
    <source>
        <dbReference type="PROSITE" id="PS51898"/>
    </source>
</evidence>
<gene>
    <name evidence="13" type="primary">xerC_1</name>
    <name evidence="9" type="synonym">xerC</name>
    <name evidence="13" type="ORF">ROR02_20250</name>
</gene>
<sequence length="354" mass="38336">MTVDGSFPAGRRKAATPAPPDADEAPAPRRLPPGFDAQADAFLEMMSAERGTARLTRQAYRDDLLDYGAFLVRQGANVPTVTRDQVRAYLGEMATNGLSPRTQARRLSCLRQFHGFLRAEGIRADDPTLGLDGPRQGRPLPRVLSEEDVLALLAAAQRQEGPRGLRTRALMELLYCTGLRVSELVGLPLAAVRRDPEAMVVRGKGDKERLVPLGEPARAAVRAWLAVRGATLPPEGPGRRRAERFLFPSNGAEGHLTRDGFAKILQALAEDAGLPPALVSPHVLRHCFASHMLAHGADLRGVQMLLGHADIATTEIYTHVLDSHLFRLVNTAHPLARAGEQAPAASRDDDKDPA</sequence>
<feature type="domain" description="Core-binding (CB)" evidence="12">
    <location>
        <begin position="33"/>
        <end position="118"/>
    </location>
</feature>
<proteinExistence type="inferred from homology"/>
<evidence type="ECO:0000256" key="2">
    <source>
        <dbReference type="ARBA" id="ARBA00022490"/>
    </source>
</evidence>
<dbReference type="InterPro" id="IPR013762">
    <property type="entry name" value="Integrase-like_cat_sf"/>
</dbReference>
<keyword evidence="5 9" id="KW-0229">DNA integration</keyword>
<dbReference type="GO" id="GO:0005737">
    <property type="term" value="C:cytoplasm"/>
    <property type="evidence" value="ECO:0007669"/>
    <property type="project" value="UniProtKB-SubCell"/>
</dbReference>
<feature type="active site" evidence="9">
    <location>
        <position position="180"/>
    </location>
</feature>
<comment type="subunit">
    <text evidence="9">Forms a cyclic heterotetrameric complex composed of two molecules of XerC and two molecules of XerD.</text>
</comment>
<comment type="function">
    <text evidence="9">Site-specific tyrosine recombinase, which acts by catalyzing the cutting and rejoining of the recombining DNA molecules. The XerC-XerD complex is essential to convert dimers of the bacterial chromosome into monomers to permit their segregation at cell division. It also contributes to the segregational stability of plasmids.</text>
</comment>
<dbReference type="Gene3D" id="1.10.443.10">
    <property type="entry name" value="Intergrase catalytic core"/>
    <property type="match status" value="1"/>
</dbReference>
<keyword evidence="14" id="KW-1185">Reference proteome</keyword>
<evidence type="ECO:0000256" key="6">
    <source>
        <dbReference type="ARBA" id="ARBA00023125"/>
    </source>
</evidence>
<evidence type="ECO:0000256" key="10">
    <source>
        <dbReference type="SAM" id="MobiDB-lite"/>
    </source>
</evidence>
<evidence type="ECO:0000256" key="4">
    <source>
        <dbReference type="ARBA" id="ARBA00022829"/>
    </source>
</evidence>
<feature type="active site" evidence="9">
    <location>
        <position position="285"/>
    </location>
</feature>
<dbReference type="PANTHER" id="PTHR30349">
    <property type="entry name" value="PHAGE INTEGRASE-RELATED"/>
    <property type="match status" value="1"/>
</dbReference>
<dbReference type="GO" id="GO:0007059">
    <property type="term" value="P:chromosome segregation"/>
    <property type="evidence" value="ECO:0007669"/>
    <property type="project" value="UniProtKB-UniRule"/>
</dbReference>
<dbReference type="InterPro" id="IPR023009">
    <property type="entry name" value="Tyrosine_recombinase_XerC/XerD"/>
</dbReference>
<dbReference type="PROSITE" id="PS51900">
    <property type="entry name" value="CB"/>
    <property type="match status" value="1"/>
</dbReference>
<feature type="active site" evidence="9">
    <location>
        <position position="308"/>
    </location>
</feature>
<dbReference type="InterPro" id="IPR004107">
    <property type="entry name" value="Integrase_SAM-like_N"/>
</dbReference>
<dbReference type="GO" id="GO:0006313">
    <property type="term" value="P:DNA transposition"/>
    <property type="evidence" value="ECO:0007669"/>
    <property type="project" value="UniProtKB-UniRule"/>
</dbReference>
<dbReference type="OrthoDB" id="9801717at2"/>
<keyword evidence="6 9" id="KW-0238">DNA-binding</keyword>
<dbReference type="InterPro" id="IPR010998">
    <property type="entry name" value="Integrase_recombinase_N"/>
</dbReference>
<dbReference type="PROSITE" id="PS51898">
    <property type="entry name" value="TYR_RECOMBINASE"/>
    <property type="match status" value="1"/>
</dbReference>